<dbReference type="GO" id="GO:0004386">
    <property type="term" value="F:helicase activity"/>
    <property type="evidence" value="ECO:0007669"/>
    <property type="project" value="UniProtKB-KW"/>
</dbReference>
<evidence type="ECO:0000259" key="3">
    <source>
        <dbReference type="PROSITE" id="PS50966"/>
    </source>
</evidence>
<keyword evidence="2" id="KW-0862">Zinc</keyword>
<dbReference type="InterPro" id="IPR038718">
    <property type="entry name" value="SNF2-like_sf"/>
</dbReference>
<protein>
    <submittedName>
        <fullName evidence="6">SNF2 family DNA or RNA helicase</fullName>
    </submittedName>
</protein>
<dbReference type="InterPro" id="IPR000330">
    <property type="entry name" value="SNF2_N"/>
</dbReference>
<dbReference type="PROSITE" id="PS51194">
    <property type="entry name" value="HELICASE_CTER"/>
    <property type="match status" value="1"/>
</dbReference>
<dbReference type="RefSeq" id="WP_184245400.1">
    <property type="nucleotide sequence ID" value="NZ_BAAACU010000002.1"/>
</dbReference>
<dbReference type="Gene3D" id="3.40.50.10810">
    <property type="entry name" value="Tandem AAA-ATPase domain"/>
    <property type="match status" value="1"/>
</dbReference>
<evidence type="ECO:0000256" key="1">
    <source>
        <dbReference type="ARBA" id="ARBA00022801"/>
    </source>
</evidence>
<feature type="domain" description="SWIM-type" evidence="3">
    <location>
        <begin position="54"/>
        <end position="92"/>
    </location>
</feature>
<keyword evidence="6" id="KW-0067">ATP-binding</keyword>
<evidence type="ECO:0000313" key="6">
    <source>
        <dbReference type="EMBL" id="MBB6512314.1"/>
    </source>
</evidence>
<evidence type="ECO:0000259" key="4">
    <source>
        <dbReference type="PROSITE" id="PS51192"/>
    </source>
</evidence>
<reference evidence="6 7" key="1">
    <citation type="submission" date="2020-08" db="EMBL/GenBank/DDBJ databases">
        <title>Genomic Encyclopedia of Type Strains, Phase IV (KMG-IV): sequencing the most valuable type-strain genomes for metagenomic binning, comparative biology and taxonomic classification.</title>
        <authorList>
            <person name="Goeker M."/>
        </authorList>
    </citation>
    <scope>NUCLEOTIDE SEQUENCE [LARGE SCALE GENOMIC DNA]</scope>
    <source>
        <strain evidence="6 7">DSM 11805</strain>
    </source>
</reference>
<comment type="caution">
    <text evidence="6">The sequence shown here is derived from an EMBL/GenBank/DDBJ whole genome shotgun (WGS) entry which is preliminary data.</text>
</comment>
<dbReference type="PROSITE" id="PS51192">
    <property type="entry name" value="HELICASE_ATP_BIND_1"/>
    <property type="match status" value="1"/>
</dbReference>
<dbReference type="GO" id="GO:0005524">
    <property type="term" value="F:ATP binding"/>
    <property type="evidence" value="ECO:0007669"/>
    <property type="project" value="InterPro"/>
</dbReference>
<dbReference type="EMBL" id="JACHON010000002">
    <property type="protein sequence ID" value="MBB6512314.1"/>
    <property type="molecule type" value="Genomic_DNA"/>
</dbReference>
<dbReference type="Pfam" id="PF00176">
    <property type="entry name" value="SNF2-rel_dom"/>
    <property type="match status" value="1"/>
</dbReference>
<dbReference type="InterPro" id="IPR013663">
    <property type="entry name" value="Helicase_SWF/SNF/SWI_bac"/>
</dbReference>
<feature type="domain" description="Helicase ATP-binding" evidence="4">
    <location>
        <begin position="627"/>
        <end position="789"/>
    </location>
</feature>
<name>A0A841RMZ3_9BACI</name>
<dbReference type="AlphaFoldDB" id="A0A841RMZ3"/>
<dbReference type="GO" id="GO:0008270">
    <property type="term" value="F:zinc ion binding"/>
    <property type="evidence" value="ECO:0007669"/>
    <property type="project" value="UniProtKB-KW"/>
</dbReference>
<keyword evidence="2" id="KW-0479">Metal-binding</keyword>
<dbReference type="CDD" id="cd18793">
    <property type="entry name" value="SF2_C_SNF"/>
    <property type="match status" value="1"/>
</dbReference>
<sequence>MQHVRLSREYIRELTGQTFFDRGQRYFNNKKVYGLSFNPQTNAWRGLVKGTKIYTVWAYLHEDGTMDTTCSCPAYASHSTCKHIAAVLLAISDDSVQSNKRFAVDKTKNAPIEQETDLFAKQLLYSFRRRNNHSVKAKSMLKVEYLLEVTGSPKNALSIEMRIGEHRPYIIRDIREFLKAFQKQEDYRVNQSFTYEPSTHLFPKEDRDMVELLLMCQTQENLFGHTYFGRLDNPRALLVPPVVSDKLLEKLQHTDFIFKNNYTQSSTIKMKELTDQLDFQLDFHPSSNVYSFEFADLSDYILLSSYRYLLLEDTFFQLTENQNQILERLMRVLPFRDKRKHIIAPQEMDNFSHDVMPFMEQVGKIDMTERMTKQINHEPLQIKIYLHEVDEILQASVEFHYGETVIHALTGKKNSSEIVRRKTTEEEHIIQLLQDMHFIEINGSMQLFSDEAIYEFLFDRINEVNQYAEIFISDSVQRLLTDKPIHINSNVDYVESEGMLDIQFSMEGISQEEIHEIFRAITEKRRYYRLQEGPLVKLEGETFDTIRQLQKTLALNADHLVNGQMKVPAARSFQVEDLLDAARHHYTNTFRKMLEQLKDPASLEFELPANLNADMRDYQVTGYQWMKTLSHYHLGGILADDMGLGKTLQTISYLLSEANAKNGPYQALVVAPSSLLYNWKKEIEKFSPSLNVQVISGSKPERRTLVENSKEAEVLITSYPTIRKDTDLYEDIVFDCIVLDEAQAIKNHLTLTAKSIRSLHARQFFALSGTPIENKLDELWSIFYTISPGLFGNKKEFTNYDPSYIAKITRPFILRRIKRDVLHELPEKIETVQYSELTKQQKELYVGYTQRIRDELDVTIQEKGFERGKLQILAGLTRLRQICCHPNLFIDNYGGTSGKLEQLLELVAELKTSGSRALIFSQFSTMLSLLKDKLEDEGYNVFYLDGSTPSKDRMDMADAFNSGEKDFFLISLKAGGTGLNLTGADTVILYDLWWNPAVEEQAAGRAHRIGQKKVVQVIRMISEGTIEEKIYQLQQKKRELVDQIIQPGETLLSTLSEKEIREIIQLDEKKVAE</sequence>
<proteinExistence type="predicted"/>
<evidence type="ECO:0000259" key="5">
    <source>
        <dbReference type="PROSITE" id="PS51194"/>
    </source>
</evidence>
<dbReference type="FunFam" id="3.40.50.300:FF:000533">
    <property type="entry name" value="Helicase, Snf2 family"/>
    <property type="match status" value="1"/>
</dbReference>
<keyword evidence="6" id="KW-0347">Helicase</keyword>
<dbReference type="Gene3D" id="3.40.50.300">
    <property type="entry name" value="P-loop containing nucleotide triphosphate hydrolases"/>
    <property type="match status" value="1"/>
</dbReference>
<dbReference type="Pfam" id="PF08455">
    <property type="entry name" value="SNF2_assoc"/>
    <property type="match status" value="1"/>
</dbReference>
<feature type="domain" description="Helicase C-terminal" evidence="5">
    <location>
        <begin position="899"/>
        <end position="1052"/>
    </location>
</feature>
<accession>A0A841RMZ3</accession>
<dbReference type="InterPro" id="IPR049730">
    <property type="entry name" value="SNF2/RAD54-like_C"/>
</dbReference>
<keyword evidence="7" id="KW-1185">Reference proteome</keyword>
<keyword evidence="2" id="KW-0863">Zinc-finger</keyword>
<dbReference type="Proteomes" id="UP000572212">
    <property type="component" value="Unassembled WGS sequence"/>
</dbReference>
<gene>
    <name evidence="6" type="ORF">GGQ92_001095</name>
</gene>
<dbReference type="InterPro" id="IPR014001">
    <property type="entry name" value="Helicase_ATP-bd"/>
</dbReference>
<evidence type="ECO:0000256" key="2">
    <source>
        <dbReference type="PROSITE-ProRule" id="PRU00325"/>
    </source>
</evidence>
<dbReference type="InterPro" id="IPR007527">
    <property type="entry name" value="Znf_SWIM"/>
</dbReference>
<dbReference type="InterPro" id="IPR027417">
    <property type="entry name" value="P-loop_NTPase"/>
</dbReference>
<dbReference type="SUPFAM" id="SSF52540">
    <property type="entry name" value="P-loop containing nucleoside triphosphate hydrolases"/>
    <property type="match status" value="2"/>
</dbReference>
<dbReference type="Pfam" id="PF04434">
    <property type="entry name" value="SWIM"/>
    <property type="match status" value="1"/>
</dbReference>
<dbReference type="GO" id="GO:0016787">
    <property type="term" value="F:hydrolase activity"/>
    <property type="evidence" value="ECO:0007669"/>
    <property type="project" value="UniProtKB-KW"/>
</dbReference>
<keyword evidence="1" id="KW-0378">Hydrolase</keyword>
<dbReference type="PANTHER" id="PTHR10799">
    <property type="entry name" value="SNF2/RAD54 HELICASE FAMILY"/>
    <property type="match status" value="1"/>
</dbReference>
<dbReference type="SMART" id="SM00490">
    <property type="entry name" value="HELICc"/>
    <property type="match status" value="1"/>
</dbReference>
<evidence type="ECO:0000313" key="7">
    <source>
        <dbReference type="Proteomes" id="UP000572212"/>
    </source>
</evidence>
<dbReference type="InterPro" id="IPR001650">
    <property type="entry name" value="Helicase_C-like"/>
</dbReference>
<dbReference type="PROSITE" id="PS50966">
    <property type="entry name" value="ZF_SWIM"/>
    <property type="match status" value="1"/>
</dbReference>
<keyword evidence="6" id="KW-0547">Nucleotide-binding</keyword>
<organism evidence="6 7">
    <name type="scientific">Gracilibacillus halotolerans</name>
    <dbReference type="NCBI Taxonomy" id="74386"/>
    <lineage>
        <taxon>Bacteria</taxon>
        <taxon>Bacillati</taxon>
        <taxon>Bacillota</taxon>
        <taxon>Bacilli</taxon>
        <taxon>Bacillales</taxon>
        <taxon>Bacillaceae</taxon>
        <taxon>Gracilibacillus</taxon>
    </lineage>
</organism>
<dbReference type="SMART" id="SM00487">
    <property type="entry name" value="DEXDc"/>
    <property type="match status" value="1"/>
</dbReference>
<dbReference type="Pfam" id="PF00271">
    <property type="entry name" value="Helicase_C"/>
    <property type="match status" value="1"/>
</dbReference>